<dbReference type="Proteomes" id="UP000015106">
    <property type="component" value="Chromosome 3"/>
</dbReference>
<protein>
    <submittedName>
        <fullName evidence="2">Uncharacterized protein</fullName>
    </submittedName>
</protein>
<reference evidence="3" key="1">
    <citation type="journal article" date="2013" name="Nature">
        <title>Draft genome of the wheat A-genome progenitor Triticum urartu.</title>
        <authorList>
            <person name="Ling H.Q."/>
            <person name="Zhao S."/>
            <person name="Liu D."/>
            <person name="Wang J."/>
            <person name="Sun H."/>
            <person name="Zhang C."/>
            <person name="Fan H."/>
            <person name="Li D."/>
            <person name="Dong L."/>
            <person name="Tao Y."/>
            <person name="Gao C."/>
            <person name="Wu H."/>
            <person name="Li Y."/>
            <person name="Cui Y."/>
            <person name="Guo X."/>
            <person name="Zheng S."/>
            <person name="Wang B."/>
            <person name="Yu K."/>
            <person name="Liang Q."/>
            <person name="Yang W."/>
            <person name="Lou X."/>
            <person name="Chen J."/>
            <person name="Feng M."/>
            <person name="Jian J."/>
            <person name="Zhang X."/>
            <person name="Luo G."/>
            <person name="Jiang Y."/>
            <person name="Liu J."/>
            <person name="Wang Z."/>
            <person name="Sha Y."/>
            <person name="Zhang B."/>
            <person name="Wu H."/>
            <person name="Tang D."/>
            <person name="Shen Q."/>
            <person name="Xue P."/>
            <person name="Zou S."/>
            <person name="Wang X."/>
            <person name="Liu X."/>
            <person name="Wang F."/>
            <person name="Yang Y."/>
            <person name="An X."/>
            <person name="Dong Z."/>
            <person name="Zhang K."/>
            <person name="Zhang X."/>
            <person name="Luo M.C."/>
            <person name="Dvorak J."/>
            <person name="Tong Y."/>
            <person name="Wang J."/>
            <person name="Yang H."/>
            <person name="Li Z."/>
            <person name="Wang D."/>
            <person name="Zhang A."/>
            <person name="Wang J."/>
        </authorList>
    </citation>
    <scope>NUCLEOTIDE SEQUENCE</scope>
    <source>
        <strain evidence="3">cv. G1812</strain>
    </source>
</reference>
<reference evidence="2" key="3">
    <citation type="submission" date="2022-06" db="UniProtKB">
        <authorList>
            <consortium name="EnsemblPlants"/>
        </authorList>
    </citation>
    <scope>IDENTIFICATION</scope>
</reference>
<dbReference type="EnsemblPlants" id="TuG1812G0300000749.01.T01">
    <property type="protein sequence ID" value="TuG1812G0300000749.01.T01.cds428549"/>
    <property type="gene ID" value="TuG1812G0300000749.01"/>
</dbReference>
<evidence type="ECO:0000313" key="3">
    <source>
        <dbReference type="Proteomes" id="UP000015106"/>
    </source>
</evidence>
<feature type="region of interest" description="Disordered" evidence="1">
    <location>
        <begin position="1"/>
        <end position="34"/>
    </location>
</feature>
<name>A0A8R7TRP2_TRIUA</name>
<sequence>MSSKTAALPTMPFTPPRRVTPGAAGGTGRPSRTATTMMTTMTARLPPEVHVRAWSPGETNLEPVGQELV</sequence>
<evidence type="ECO:0000313" key="2">
    <source>
        <dbReference type="EnsemblPlants" id="TuG1812G0300000749.01.T01.cds428549"/>
    </source>
</evidence>
<dbReference type="Gramene" id="TuG1812G0300000749.01.T01">
    <property type="protein sequence ID" value="TuG1812G0300000749.01.T01.cds428549"/>
    <property type="gene ID" value="TuG1812G0300000749.01"/>
</dbReference>
<organism evidence="2 3">
    <name type="scientific">Triticum urartu</name>
    <name type="common">Red wild einkorn</name>
    <name type="synonym">Crithodium urartu</name>
    <dbReference type="NCBI Taxonomy" id="4572"/>
    <lineage>
        <taxon>Eukaryota</taxon>
        <taxon>Viridiplantae</taxon>
        <taxon>Streptophyta</taxon>
        <taxon>Embryophyta</taxon>
        <taxon>Tracheophyta</taxon>
        <taxon>Spermatophyta</taxon>
        <taxon>Magnoliopsida</taxon>
        <taxon>Liliopsida</taxon>
        <taxon>Poales</taxon>
        <taxon>Poaceae</taxon>
        <taxon>BOP clade</taxon>
        <taxon>Pooideae</taxon>
        <taxon>Triticodae</taxon>
        <taxon>Triticeae</taxon>
        <taxon>Triticinae</taxon>
        <taxon>Triticum</taxon>
    </lineage>
</organism>
<proteinExistence type="predicted"/>
<reference evidence="2" key="2">
    <citation type="submission" date="2018-03" db="EMBL/GenBank/DDBJ databases">
        <title>The Triticum urartu genome reveals the dynamic nature of wheat genome evolution.</title>
        <authorList>
            <person name="Ling H."/>
            <person name="Ma B."/>
            <person name="Shi X."/>
            <person name="Liu H."/>
            <person name="Dong L."/>
            <person name="Sun H."/>
            <person name="Cao Y."/>
            <person name="Gao Q."/>
            <person name="Zheng S."/>
            <person name="Li Y."/>
            <person name="Yu Y."/>
            <person name="Du H."/>
            <person name="Qi M."/>
            <person name="Li Y."/>
            <person name="Yu H."/>
            <person name="Cui Y."/>
            <person name="Wang N."/>
            <person name="Chen C."/>
            <person name="Wu H."/>
            <person name="Zhao Y."/>
            <person name="Zhang J."/>
            <person name="Li Y."/>
            <person name="Zhou W."/>
            <person name="Zhang B."/>
            <person name="Hu W."/>
            <person name="Eijk M."/>
            <person name="Tang J."/>
            <person name="Witsenboer H."/>
            <person name="Zhao S."/>
            <person name="Li Z."/>
            <person name="Zhang A."/>
            <person name="Wang D."/>
            <person name="Liang C."/>
        </authorList>
    </citation>
    <scope>NUCLEOTIDE SEQUENCE [LARGE SCALE GENOMIC DNA]</scope>
    <source>
        <strain evidence="2">cv. G1812</strain>
    </source>
</reference>
<evidence type="ECO:0000256" key="1">
    <source>
        <dbReference type="SAM" id="MobiDB-lite"/>
    </source>
</evidence>
<accession>A0A8R7TRP2</accession>
<dbReference type="AlphaFoldDB" id="A0A8R7TRP2"/>
<keyword evidence="3" id="KW-1185">Reference proteome</keyword>